<dbReference type="SUPFAM" id="SSF50615">
    <property type="entry name" value="N-terminal domain of alpha and beta subunits of F1 ATP synthase"/>
    <property type="match status" value="1"/>
</dbReference>
<dbReference type="InterPro" id="IPR000793">
    <property type="entry name" value="ATP_synth_asu_C"/>
</dbReference>
<evidence type="ECO:0000256" key="6">
    <source>
        <dbReference type="ARBA" id="ARBA00022840"/>
    </source>
</evidence>
<dbReference type="InterPro" id="IPR005294">
    <property type="entry name" value="ATP_synth_F1_asu"/>
</dbReference>
<evidence type="ECO:0000259" key="14">
    <source>
        <dbReference type="Pfam" id="PF00006"/>
    </source>
</evidence>
<keyword evidence="8" id="KW-0472">Membrane</keyword>
<dbReference type="SUPFAM" id="SSF47917">
    <property type="entry name" value="C-terminal domain of alpha and beta subunits of F1 ATP synthase"/>
    <property type="match status" value="1"/>
</dbReference>
<dbReference type="GO" id="GO:0046933">
    <property type="term" value="F:proton-transporting ATP synthase activity, rotational mechanism"/>
    <property type="evidence" value="ECO:0007669"/>
    <property type="project" value="InterPro"/>
</dbReference>
<keyword evidence="5 12" id="KW-0375">Hydrogen ion transport</keyword>
<evidence type="ECO:0000313" key="18">
    <source>
        <dbReference type="Proteomes" id="UP001161438"/>
    </source>
</evidence>
<evidence type="ECO:0000256" key="1">
    <source>
        <dbReference type="ARBA" id="ARBA00004273"/>
    </source>
</evidence>
<evidence type="ECO:0000256" key="5">
    <source>
        <dbReference type="ARBA" id="ARBA00022781"/>
    </source>
</evidence>
<dbReference type="PANTHER" id="PTHR48082">
    <property type="entry name" value="ATP SYNTHASE SUBUNIT ALPHA, MITOCHONDRIAL"/>
    <property type="match status" value="1"/>
</dbReference>
<dbReference type="FunFam" id="3.40.50.300:FF:004039">
    <property type="entry name" value="ATP synthase subunit alpha, mitochondrial"/>
    <property type="match status" value="1"/>
</dbReference>
<evidence type="ECO:0000256" key="2">
    <source>
        <dbReference type="ARBA" id="ARBA00008936"/>
    </source>
</evidence>
<evidence type="ECO:0000256" key="11">
    <source>
        <dbReference type="ARBA" id="ARBA00037296"/>
    </source>
</evidence>
<dbReference type="RefSeq" id="XP_056080270.1">
    <property type="nucleotide sequence ID" value="XM_056221442.1"/>
</dbReference>
<keyword evidence="3 12" id="KW-0813">Transport</keyword>
<dbReference type="SUPFAM" id="SSF52540">
    <property type="entry name" value="P-loop containing nucleoside triphosphate hydrolases"/>
    <property type="match status" value="1"/>
</dbReference>
<comment type="similarity">
    <text evidence="2 12">Belongs to the ATPase alpha/beta chains family.</text>
</comment>
<evidence type="ECO:0000256" key="8">
    <source>
        <dbReference type="ARBA" id="ARBA00023136"/>
    </source>
</evidence>
<dbReference type="GO" id="GO:0005743">
    <property type="term" value="C:mitochondrial inner membrane"/>
    <property type="evidence" value="ECO:0007669"/>
    <property type="project" value="UniProtKB-SubCell"/>
</dbReference>
<accession>A0AA35IUG9</accession>
<dbReference type="Pfam" id="PF00306">
    <property type="entry name" value="ATP-synt_ab_C"/>
    <property type="match status" value="1"/>
</dbReference>
<feature type="domain" description="ATP synthase alpha subunit C-terminal" evidence="15">
    <location>
        <begin position="418"/>
        <end position="543"/>
    </location>
</feature>
<dbReference type="AlphaFoldDB" id="A0AA35IUG9"/>
<name>A0AA35IUG9_SACMI</name>
<evidence type="ECO:0000259" key="16">
    <source>
        <dbReference type="Pfam" id="PF02874"/>
    </source>
</evidence>
<comment type="function">
    <text evidence="11">Mitochondrial membrane ATP synthase (F(1)F(0) ATP synthase or Complex V) produces ATP from ADP in the presence of a proton gradient across the membrane which is generated by electron transport complexes of the respiratory chain. F-type ATPases consist of two structural domains, F(1) - containing the extramembraneous catalytic core, and F(0) - containing the membrane proton channel, linked together by a central stalk and a peripheral stalk. During catalysis, ATP synthesis in the catalytic domain of F(1) is coupled via a rotary mechanism of the central stalk subunits to proton translocation. Subunits alpha and beta form the catalytic core in F(1). Rotation of the central stalk against the surrounding alpha(3)beta(3) subunits leads to hydrolysis of ATP in three separate catalytic sites on the beta subunits. Subunit alpha does not bear the catalytic high-affinity ATP-binding sites.</text>
</comment>
<dbReference type="InterPro" id="IPR020003">
    <property type="entry name" value="ATPase_a/bsu_AS"/>
</dbReference>
<dbReference type="InterPro" id="IPR000194">
    <property type="entry name" value="ATPase_F1/V1/A1_a/bsu_nucl-bd"/>
</dbReference>
<protein>
    <recommendedName>
        <fullName evidence="13">ATP synthase subunit alpha</fullName>
    </recommendedName>
</protein>
<dbReference type="PIRSF" id="PIRSF039088">
    <property type="entry name" value="F_ATPase_subunit_alpha"/>
    <property type="match status" value="1"/>
</dbReference>
<dbReference type="GO" id="GO:0043531">
    <property type="term" value="F:ADP binding"/>
    <property type="evidence" value="ECO:0007669"/>
    <property type="project" value="TreeGrafter"/>
</dbReference>
<dbReference type="CDD" id="cd18113">
    <property type="entry name" value="ATP-synt_F1_alpha_C"/>
    <property type="match status" value="1"/>
</dbReference>
<dbReference type="GO" id="GO:0045259">
    <property type="term" value="C:proton-transporting ATP synthase complex"/>
    <property type="evidence" value="ECO:0007669"/>
    <property type="project" value="UniProtKB-KW"/>
</dbReference>
<dbReference type="NCBIfam" id="TIGR00962">
    <property type="entry name" value="atpA"/>
    <property type="match status" value="1"/>
</dbReference>
<evidence type="ECO:0000256" key="13">
    <source>
        <dbReference type="RuleBase" id="RU003551"/>
    </source>
</evidence>
<keyword evidence="6 13" id="KW-0067">ATP-binding</keyword>
<keyword evidence="9 13" id="KW-0139">CF(1)</keyword>
<dbReference type="InterPro" id="IPR033732">
    <property type="entry name" value="ATP_synth_F1_a_nt-bd_dom"/>
</dbReference>
<dbReference type="NCBIfam" id="NF009884">
    <property type="entry name" value="PRK13343.1"/>
    <property type="match status" value="1"/>
</dbReference>
<dbReference type="FunFam" id="2.40.30.20:FF:000001">
    <property type="entry name" value="ATP synthase subunit alpha"/>
    <property type="match status" value="1"/>
</dbReference>
<dbReference type="GeneID" id="80916366"/>
<keyword evidence="10 13" id="KW-0066">ATP synthesis</keyword>
<dbReference type="PANTHER" id="PTHR48082:SF2">
    <property type="entry name" value="ATP SYNTHASE SUBUNIT ALPHA, MITOCHONDRIAL"/>
    <property type="match status" value="1"/>
</dbReference>
<dbReference type="GO" id="GO:0005524">
    <property type="term" value="F:ATP binding"/>
    <property type="evidence" value="ECO:0007669"/>
    <property type="project" value="UniProtKB-KW"/>
</dbReference>
<evidence type="ECO:0000256" key="9">
    <source>
        <dbReference type="ARBA" id="ARBA00023196"/>
    </source>
</evidence>
<reference evidence="17" key="1">
    <citation type="submission" date="2022-10" db="EMBL/GenBank/DDBJ databases">
        <authorList>
            <person name="Byrne P K."/>
        </authorList>
    </citation>
    <scope>NUCLEOTIDE SEQUENCE</scope>
    <source>
        <strain evidence="17">IFO1815</strain>
    </source>
</reference>
<feature type="domain" description="ATPase F1/V1/A1 complex alpha/beta subunit N-terminal" evidence="16">
    <location>
        <begin position="66"/>
        <end position="131"/>
    </location>
</feature>
<dbReference type="InterPro" id="IPR027417">
    <property type="entry name" value="P-loop_NTPase"/>
</dbReference>
<dbReference type="Gene3D" id="2.40.30.20">
    <property type="match status" value="1"/>
</dbReference>
<dbReference type="Pfam" id="PF00006">
    <property type="entry name" value="ATP-synt_ab"/>
    <property type="match status" value="1"/>
</dbReference>
<keyword evidence="7 12" id="KW-0406">Ion transport</keyword>
<organism evidence="17 18">
    <name type="scientific">Saccharomyces mikatae IFO 1815</name>
    <dbReference type="NCBI Taxonomy" id="226126"/>
    <lineage>
        <taxon>Eukaryota</taxon>
        <taxon>Fungi</taxon>
        <taxon>Dikarya</taxon>
        <taxon>Ascomycota</taxon>
        <taxon>Saccharomycotina</taxon>
        <taxon>Saccharomycetes</taxon>
        <taxon>Saccharomycetales</taxon>
        <taxon>Saccharomycetaceae</taxon>
        <taxon>Saccharomyces</taxon>
    </lineage>
</organism>
<gene>
    <name evidence="17" type="primary">SMKI02G0160</name>
    <name evidence="17" type="ORF">SMKI_02G0160</name>
</gene>
<dbReference type="Proteomes" id="UP001161438">
    <property type="component" value="Chromosome 2"/>
</dbReference>
<evidence type="ECO:0000313" key="17">
    <source>
        <dbReference type="EMBL" id="CAI4037153.1"/>
    </source>
</evidence>
<dbReference type="Gene3D" id="3.40.50.300">
    <property type="entry name" value="P-loop containing nucleotide triphosphate hydrolases"/>
    <property type="match status" value="1"/>
</dbReference>
<dbReference type="Gene3D" id="1.20.150.20">
    <property type="entry name" value="ATP synthase alpha/beta chain, C-terminal domain"/>
    <property type="match status" value="1"/>
</dbReference>
<keyword evidence="18" id="KW-1185">Reference proteome</keyword>
<evidence type="ECO:0000256" key="3">
    <source>
        <dbReference type="ARBA" id="ARBA00022448"/>
    </source>
</evidence>
<evidence type="ECO:0000259" key="15">
    <source>
        <dbReference type="Pfam" id="PF00306"/>
    </source>
</evidence>
<dbReference type="FunFam" id="1.20.150.20:FF:000001">
    <property type="entry name" value="ATP synthase subunit alpha"/>
    <property type="match status" value="1"/>
</dbReference>
<dbReference type="HAMAP" id="MF_01346">
    <property type="entry name" value="ATP_synth_alpha_bact"/>
    <property type="match status" value="1"/>
</dbReference>
<dbReference type="InterPro" id="IPR036121">
    <property type="entry name" value="ATPase_F1/V1/A1_a/bsu_N_sf"/>
</dbReference>
<dbReference type="CDD" id="cd01132">
    <property type="entry name" value="F1-ATPase_alpha_CD"/>
    <property type="match status" value="1"/>
</dbReference>
<dbReference type="InterPro" id="IPR004100">
    <property type="entry name" value="ATPase_F1/V1/A1_a/bsu_N"/>
</dbReference>
<comment type="function">
    <text evidence="13">Produces ATP from ADP in the presence of a proton gradient across the membrane.</text>
</comment>
<dbReference type="InterPro" id="IPR023366">
    <property type="entry name" value="ATP_synth_asu-like_sf"/>
</dbReference>
<feature type="domain" description="ATPase F1/V1/A1 complex alpha/beta subunit nucleotide-binding" evidence="14">
    <location>
        <begin position="188"/>
        <end position="411"/>
    </location>
</feature>
<dbReference type="PROSITE" id="PS00152">
    <property type="entry name" value="ATPASE_ALPHA_BETA"/>
    <property type="match status" value="1"/>
</dbReference>
<evidence type="ECO:0000256" key="7">
    <source>
        <dbReference type="ARBA" id="ARBA00023065"/>
    </source>
</evidence>
<dbReference type="CDD" id="cd18116">
    <property type="entry name" value="ATP-synt_F1_alpha_N"/>
    <property type="match status" value="1"/>
</dbReference>
<dbReference type="InterPro" id="IPR038376">
    <property type="entry name" value="ATP_synth_asu_C_sf"/>
</dbReference>
<proteinExistence type="inferred from homology"/>
<sequence length="547" mass="58807">MLARTAAIRSLSRTLINSARAARPAAAASALSSARRLASTKAQPTEVSSILEERIKGVSDEANLNETGRVLAVGDGIARVFGLNNIQAEELVEFSSGVKGMALNLEPGQVGIVLFGSDRLVKEGELVKRTGNIVDVPVGPGLLGRVVDALGNPIDGKGPIDAAGRSRAQVKAPGILPRRSVHEPVQTGLKAVDALVPIGRGQRELIIGDRQTGKTAVALDTILNQKRWNNGSDESKKLYCVYVAVGQKRSTVAQLVQTLEQHDAMKYSIIVAATASEAAPLQYLAPFTAASIGEWFRDNGKHALIVYDDLSKQAVAYRQLSLLLRRPPGREAYPGDVFYLHSRLLERAAKLSEKEGSGSLTALPVIETQGGDVSAYIPTNVISITDGQIFLEAELFYKGIRPAINVGLSVSRVGSAAQVKALKQVAGSLKLFLAQYREVAAFAQFGSDLDASTKQTLVRGERLTQLLKQNQYSPLATEEQVPLIYAGVNGHLDNIELSRIGEFESSFLSYLKSNHNELLTEIREKGELSKELLASLKSATESFVATF</sequence>
<keyword evidence="4 13" id="KW-0547">Nucleotide-binding</keyword>
<comment type="subcellular location">
    <subcellularLocation>
        <location evidence="1">Mitochondrion inner membrane</location>
    </subcellularLocation>
</comment>
<evidence type="ECO:0000256" key="10">
    <source>
        <dbReference type="ARBA" id="ARBA00023310"/>
    </source>
</evidence>
<evidence type="ECO:0000256" key="12">
    <source>
        <dbReference type="RuleBase" id="RU000339"/>
    </source>
</evidence>
<dbReference type="Pfam" id="PF02874">
    <property type="entry name" value="ATP-synt_ab_N"/>
    <property type="match status" value="1"/>
</dbReference>
<evidence type="ECO:0000256" key="4">
    <source>
        <dbReference type="ARBA" id="ARBA00022741"/>
    </source>
</evidence>
<dbReference type="EMBL" id="OX365758">
    <property type="protein sequence ID" value="CAI4037153.1"/>
    <property type="molecule type" value="Genomic_DNA"/>
</dbReference>